<evidence type="ECO:0000313" key="2">
    <source>
        <dbReference type="EMBL" id="CAG6516448.1"/>
    </source>
</evidence>
<name>A0A8D8GR68_CULPI</name>
<dbReference type="EMBL" id="HBUE01278832">
    <property type="protein sequence ID" value="CAG6567947.1"/>
    <property type="molecule type" value="Transcribed_RNA"/>
</dbReference>
<protein>
    <submittedName>
        <fullName evidence="2">(northern house mosquito) hypothetical protein</fullName>
    </submittedName>
</protein>
<proteinExistence type="predicted"/>
<organism evidence="2">
    <name type="scientific">Culex pipiens</name>
    <name type="common">House mosquito</name>
    <dbReference type="NCBI Taxonomy" id="7175"/>
    <lineage>
        <taxon>Eukaryota</taxon>
        <taxon>Metazoa</taxon>
        <taxon>Ecdysozoa</taxon>
        <taxon>Arthropoda</taxon>
        <taxon>Hexapoda</taxon>
        <taxon>Insecta</taxon>
        <taxon>Pterygota</taxon>
        <taxon>Neoptera</taxon>
        <taxon>Endopterygota</taxon>
        <taxon>Diptera</taxon>
        <taxon>Nematocera</taxon>
        <taxon>Culicoidea</taxon>
        <taxon>Culicidae</taxon>
        <taxon>Culicinae</taxon>
        <taxon>Culicini</taxon>
        <taxon>Culex</taxon>
        <taxon>Culex</taxon>
    </lineage>
</organism>
<reference evidence="2" key="1">
    <citation type="submission" date="2021-05" db="EMBL/GenBank/DDBJ databases">
        <authorList>
            <person name="Alioto T."/>
            <person name="Alioto T."/>
            <person name="Gomez Garrido J."/>
        </authorList>
    </citation>
    <scope>NUCLEOTIDE SEQUENCE</scope>
</reference>
<dbReference type="AlphaFoldDB" id="A0A8D8GR68"/>
<evidence type="ECO:0000256" key="1">
    <source>
        <dbReference type="SAM" id="MobiDB-lite"/>
    </source>
</evidence>
<feature type="compositionally biased region" description="Low complexity" evidence="1">
    <location>
        <begin position="46"/>
        <end position="64"/>
    </location>
</feature>
<dbReference type="EMBL" id="HBUE01173365">
    <property type="protein sequence ID" value="CAG6516448.1"/>
    <property type="molecule type" value="Transcribed_RNA"/>
</dbReference>
<feature type="region of interest" description="Disordered" evidence="1">
    <location>
        <begin position="1"/>
        <end position="24"/>
    </location>
</feature>
<sequence>MAPAQRVPLRNCLPRATSPSKASSKCVRISHRCPRRTTTRGHRWKINTTATTTSSNNSSSNSSSNFTIINSSCRTGSLPSCQRRRPTTAHRSGCHERRCCCGAPARY</sequence>
<feature type="region of interest" description="Disordered" evidence="1">
    <location>
        <begin position="37"/>
        <end position="64"/>
    </location>
</feature>
<dbReference type="EMBL" id="HBUE01000571">
    <property type="protein sequence ID" value="CAG6443612.1"/>
    <property type="molecule type" value="Transcribed_RNA"/>
</dbReference>
<accession>A0A8D8GR68</accession>